<keyword evidence="1" id="KW-0812">Transmembrane</keyword>
<accession>A0A9X1WM34</accession>
<keyword evidence="1" id="KW-1133">Transmembrane helix</keyword>
<evidence type="ECO:0000313" key="3">
    <source>
        <dbReference type="EMBL" id="MCJ8011812.1"/>
    </source>
</evidence>
<gene>
    <name evidence="3" type="ORF">MUG84_08660</name>
</gene>
<comment type="caution">
    <text evidence="3">The sequence shown here is derived from an EMBL/GenBank/DDBJ whole genome shotgun (WGS) entry which is preliminary data.</text>
</comment>
<dbReference type="Proteomes" id="UP001139347">
    <property type="component" value="Unassembled WGS sequence"/>
</dbReference>
<proteinExistence type="predicted"/>
<keyword evidence="1" id="KW-0472">Membrane</keyword>
<organism evidence="3 4">
    <name type="scientific">Paenibacillus mangrovi</name>
    <dbReference type="NCBI Taxonomy" id="2931978"/>
    <lineage>
        <taxon>Bacteria</taxon>
        <taxon>Bacillati</taxon>
        <taxon>Bacillota</taxon>
        <taxon>Bacilli</taxon>
        <taxon>Bacillales</taxon>
        <taxon>Paenibacillaceae</taxon>
        <taxon>Paenibacillus</taxon>
    </lineage>
</organism>
<feature type="domain" description="DUF5301" evidence="2">
    <location>
        <begin position="42"/>
        <end position="119"/>
    </location>
</feature>
<protein>
    <submittedName>
        <fullName evidence="3">DUF5301 domain-containing protein</fullName>
    </submittedName>
</protein>
<dbReference type="AlphaFoldDB" id="A0A9X1WM34"/>
<evidence type="ECO:0000313" key="4">
    <source>
        <dbReference type="Proteomes" id="UP001139347"/>
    </source>
</evidence>
<dbReference type="Gene3D" id="3.30.1490.410">
    <property type="entry name" value="Uncharacterised protein PF16224, DUF4883"/>
    <property type="match status" value="1"/>
</dbReference>
<evidence type="ECO:0000259" key="2">
    <source>
        <dbReference type="Pfam" id="PF17225"/>
    </source>
</evidence>
<reference evidence="3" key="1">
    <citation type="submission" date="2022-04" db="EMBL/GenBank/DDBJ databases">
        <title>Paenibacillus mangrovi sp. nov., a novel endophytic bacterium isolated from bark of Kandelia candel.</title>
        <authorList>
            <person name="Tuo L."/>
        </authorList>
    </citation>
    <scope>NUCLEOTIDE SEQUENCE</scope>
    <source>
        <strain evidence="3">KQZ6P-2</strain>
    </source>
</reference>
<sequence length="151" mass="16967">MKKSYYIVAAVVIVIVIIVSLGIFYSSTKGTTFNEVVLARFDTKSVSSIEIIRQDNQGEATVTVTDPSEIQKILNAFSKAKLRKSSSSQIDFTESYWMTIKTNDGKRKYGITLYDKAYINTYEYNAAVPKNAIHSYKITNEFDSTVIGSLF</sequence>
<dbReference type="EMBL" id="JALIRP010000003">
    <property type="protein sequence ID" value="MCJ8011812.1"/>
    <property type="molecule type" value="Genomic_DNA"/>
</dbReference>
<dbReference type="Pfam" id="PF17225">
    <property type="entry name" value="DUF5301"/>
    <property type="match status" value="1"/>
</dbReference>
<keyword evidence="4" id="KW-1185">Reference proteome</keyword>
<evidence type="ECO:0000256" key="1">
    <source>
        <dbReference type="SAM" id="Phobius"/>
    </source>
</evidence>
<dbReference type="RefSeq" id="WP_244723759.1">
    <property type="nucleotide sequence ID" value="NZ_JALIRP010000003.1"/>
</dbReference>
<feature type="transmembrane region" description="Helical" evidence="1">
    <location>
        <begin position="6"/>
        <end position="25"/>
    </location>
</feature>
<dbReference type="InterPro" id="IPR033782">
    <property type="entry name" value="DUF5301"/>
</dbReference>
<name>A0A9X1WM34_9BACL</name>